<dbReference type="GO" id="GO:0007186">
    <property type="term" value="P:G protein-coupled receptor signaling pathway"/>
    <property type="evidence" value="ECO:0000318"/>
    <property type="project" value="GO_Central"/>
</dbReference>
<organism evidence="2 3">
    <name type="scientific">Caenorhabditis elegans</name>
    <dbReference type="NCBI Taxonomy" id="6239"/>
    <lineage>
        <taxon>Eukaryota</taxon>
        <taxon>Metazoa</taxon>
        <taxon>Ecdysozoa</taxon>
        <taxon>Nematoda</taxon>
        <taxon>Chromadorea</taxon>
        <taxon>Rhabditida</taxon>
        <taxon>Rhabditina</taxon>
        <taxon>Rhabditomorpha</taxon>
        <taxon>Rhabditoidea</taxon>
        <taxon>Rhabditidae</taxon>
        <taxon>Peloderinae</taxon>
        <taxon>Caenorhabditis</taxon>
    </lineage>
</organism>
<reference evidence="2 3" key="1">
    <citation type="journal article" date="1998" name="Science">
        <title>Genome sequence of the nematode C. elegans: a platform for investigating biology.</title>
        <authorList>
            <consortium name="The C. elegans sequencing consortium"/>
            <person name="Sulson J.E."/>
            <person name="Waterston R."/>
        </authorList>
    </citation>
    <scope>NUCLEOTIDE SEQUENCE [LARGE SCALE GENOMIC DNA]</scope>
    <source>
        <strain evidence="2 3">Bristol N2</strain>
    </source>
</reference>
<gene>
    <name evidence="2 4" type="primary">str-83</name>
    <name evidence="4" type="ORF">B0213.7</name>
    <name evidence="2" type="ORF">CELE_B0213.7</name>
</gene>
<dbReference type="PhylomeDB" id="O44661"/>
<dbReference type="GO" id="GO:0038022">
    <property type="term" value="F:G protein-coupled olfactory receptor activity"/>
    <property type="evidence" value="ECO:0000318"/>
    <property type="project" value="GO_Central"/>
</dbReference>
<dbReference type="FunCoup" id="O44661">
    <property type="interactions" value="1"/>
</dbReference>
<feature type="transmembrane region" description="Helical" evidence="1">
    <location>
        <begin position="132"/>
        <end position="154"/>
    </location>
</feature>
<dbReference type="RefSeq" id="NP_504106.1">
    <property type="nucleotide sequence ID" value="NM_071705.1"/>
</dbReference>
<dbReference type="PIR" id="H89015">
    <property type="entry name" value="H89015"/>
</dbReference>
<dbReference type="EMBL" id="BX284605">
    <property type="protein sequence ID" value="CCD61357.1"/>
    <property type="molecule type" value="Genomic_DNA"/>
</dbReference>
<dbReference type="STRING" id="6239.B0213.7.1"/>
<keyword evidence="1" id="KW-0472">Membrane</keyword>
<dbReference type="SMR" id="O44661"/>
<dbReference type="PaxDb" id="6239-B0213.7"/>
<keyword evidence="3" id="KW-1185">Reference proteome</keyword>
<feature type="transmembrane region" description="Helical" evidence="1">
    <location>
        <begin position="43"/>
        <end position="69"/>
    </location>
</feature>
<dbReference type="Proteomes" id="UP000001940">
    <property type="component" value="Chromosome V"/>
</dbReference>
<dbReference type="PANTHER" id="PTHR22943">
    <property type="entry name" value="7-TRANSMEMBRANE DOMAIN RECEPTOR C.ELEGANS"/>
    <property type="match status" value="1"/>
</dbReference>
<feature type="transmembrane region" description="Helical" evidence="1">
    <location>
        <begin position="249"/>
        <end position="273"/>
    </location>
</feature>
<feature type="transmembrane region" description="Helical" evidence="1">
    <location>
        <begin position="89"/>
        <end position="111"/>
    </location>
</feature>
<evidence type="ECO:0000313" key="2">
    <source>
        <dbReference type="EMBL" id="CCD61357.1"/>
    </source>
</evidence>
<evidence type="ECO:0000256" key="1">
    <source>
        <dbReference type="SAM" id="Phobius"/>
    </source>
</evidence>
<dbReference type="AGR" id="WB:WBGene00006142"/>
<dbReference type="WormBase" id="B0213.7">
    <property type="protein sequence ID" value="CE16778"/>
    <property type="gene ID" value="WBGene00006142"/>
    <property type="gene designation" value="str-83"/>
</dbReference>
<name>O44661_CAEEL</name>
<dbReference type="GeneID" id="191990"/>
<dbReference type="OMA" id="IVWVSAT"/>
<dbReference type="OrthoDB" id="5820896at2759"/>
<dbReference type="InterPro" id="IPR019428">
    <property type="entry name" value="7TM_GPCR_serpentine_rcpt_Str"/>
</dbReference>
<dbReference type="CTD" id="191990"/>
<dbReference type="GO" id="GO:0042048">
    <property type="term" value="P:olfactory behavior"/>
    <property type="evidence" value="ECO:0000318"/>
    <property type="project" value="GO_Central"/>
</dbReference>
<dbReference type="HOGENOM" id="CLU_036335_2_0_1"/>
<keyword evidence="2" id="KW-0675">Receptor</keyword>
<accession>O44661</accession>
<evidence type="ECO:0000313" key="4">
    <source>
        <dbReference type="WormBase" id="B0213.7"/>
    </source>
</evidence>
<dbReference type="PANTHER" id="PTHR22943:SF77">
    <property type="entry name" value="SEVEN TM RECEPTOR"/>
    <property type="match status" value="1"/>
</dbReference>
<protein>
    <submittedName>
        <fullName evidence="2">Seven TM Receptor</fullName>
    </submittedName>
</protein>
<feature type="transmembrane region" description="Helical" evidence="1">
    <location>
        <begin position="285"/>
        <end position="308"/>
    </location>
</feature>
<dbReference type="UCSC" id="B0213.7">
    <property type="organism name" value="c. elegans"/>
</dbReference>
<dbReference type="KEGG" id="cel:CELE_B0213.7"/>
<proteinExistence type="predicted"/>
<keyword evidence="1" id="KW-0812">Transmembrane</keyword>
<keyword evidence="1" id="KW-1133">Transmembrane helix</keyword>
<dbReference type="InParanoid" id="O44661"/>
<dbReference type="GO" id="GO:0005886">
    <property type="term" value="C:plasma membrane"/>
    <property type="evidence" value="ECO:0000318"/>
    <property type="project" value="GO_Central"/>
</dbReference>
<dbReference type="AlphaFoldDB" id="O44661"/>
<sequence>MQLNLNLSQYLELIGSSLFLFFNMIMLIIIQKLSRPEYGSYKILMMVMTSLYVAYSAIEILVLPSYFIYEYTYFLFTTQFTQYQNMSQILIVTFCSIFACMQVVRAAQFIYRYFSVASLHYLCDKYFKGKRHIVWVSATILFFLNWFLVAWFVYGNYGVYPKELEDEIFERFDKNISQIAFTLVSYANLDDKGQIELNYLNIAMIIYLIFCASIPMIISLVCGIKTWLQIRSAIDITDKSKTLQKQERQLFTALLIQFIIPFLGNTVPMLILFACPALHISTEPYTNYISMSVPFYPIFDAIATTFIIKDYYRGVLKLFGLAKQTPDISSTIG</sequence>
<dbReference type="eggNOG" id="ENOG502TG8U">
    <property type="taxonomic scope" value="Eukaryota"/>
</dbReference>
<feature type="transmembrane region" description="Helical" evidence="1">
    <location>
        <begin position="13"/>
        <end position="31"/>
    </location>
</feature>
<dbReference type="Pfam" id="PF10326">
    <property type="entry name" value="7TM_GPCR_Str"/>
    <property type="match status" value="1"/>
</dbReference>
<evidence type="ECO:0000313" key="3">
    <source>
        <dbReference type="Proteomes" id="UP000001940"/>
    </source>
</evidence>
<feature type="transmembrane region" description="Helical" evidence="1">
    <location>
        <begin position="202"/>
        <end position="228"/>
    </location>
</feature>
<dbReference type="SUPFAM" id="SSF81321">
    <property type="entry name" value="Family A G protein-coupled receptor-like"/>
    <property type="match status" value="1"/>
</dbReference>